<dbReference type="AlphaFoldDB" id="A0A1B6DCV6"/>
<evidence type="ECO:0000256" key="3">
    <source>
        <dbReference type="ARBA" id="ARBA00022676"/>
    </source>
</evidence>
<evidence type="ECO:0000256" key="4">
    <source>
        <dbReference type="ARBA" id="ARBA00022679"/>
    </source>
</evidence>
<dbReference type="GO" id="GO:0005783">
    <property type="term" value="C:endoplasmic reticulum"/>
    <property type="evidence" value="ECO:0007669"/>
    <property type="project" value="UniProtKB-SubCell"/>
</dbReference>
<evidence type="ECO:0000256" key="1">
    <source>
        <dbReference type="ARBA" id="ARBA00004240"/>
    </source>
</evidence>
<comment type="similarity">
    <text evidence="2 11">Belongs to the UDP-glycosyltransferase family.</text>
</comment>
<keyword evidence="7 12" id="KW-1133">Transmembrane helix</keyword>
<dbReference type="SUPFAM" id="SSF53756">
    <property type="entry name" value="UDP-Glycosyltransferase/glycogen phosphorylase"/>
    <property type="match status" value="1"/>
</dbReference>
<evidence type="ECO:0000256" key="6">
    <source>
        <dbReference type="ARBA" id="ARBA00022824"/>
    </source>
</evidence>
<organism evidence="13">
    <name type="scientific">Clastoptera arizonana</name>
    <name type="common">Arizona spittle bug</name>
    <dbReference type="NCBI Taxonomy" id="38151"/>
    <lineage>
        <taxon>Eukaryota</taxon>
        <taxon>Metazoa</taxon>
        <taxon>Ecdysozoa</taxon>
        <taxon>Arthropoda</taxon>
        <taxon>Hexapoda</taxon>
        <taxon>Insecta</taxon>
        <taxon>Pterygota</taxon>
        <taxon>Neoptera</taxon>
        <taxon>Paraneoptera</taxon>
        <taxon>Hemiptera</taxon>
        <taxon>Auchenorrhyncha</taxon>
        <taxon>Cercopoidea</taxon>
        <taxon>Clastopteridae</taxon>
        <taxon>Clastoptera</taxon>
    </lineage>
</organism>
<dbReference type="Pfam" id="PF00201">
    <property type="entry name" value="UDPGT"/>
    <property type="match status" value="1"/>
</dbReference>
<proteinExistence type="inferred from homology"/>
<keyword evidence="8 12" id="KW-0472">Membrane</keyword>
<evidence type="ECO:0000256" key="10">
    <source>
        <dbReference type="ARBA" id="ARBA00046288"/>
    </source>
</evidence>
<dbReference type="FunFam" id="3.40.50.2000:FF:000144">
    <property type="entry name" value="UDP-glucuronosyltransferase"/>
    <property type="match status" value="1"/>
</dbReference>
<dbReference type="InterPro" id="IPR050271">
    <property type="entry name" value="UDP-glycosyltransferase"/>
</dbReference>
<comment type="catalytic activity">
    <reaction evidence="12">
        <text>glucuronate acceptor + UDP-alpha-D-glucuronate = acceptor beta-D-glucuronoside + UDP + H(+)</text>
        <dbReference type="Rhea" id="RHEA:21032"/>
        <dbReference type="ChEBI" id="CHEBI:15378"/>
        <dbReference type="ChEBI" id="CHEBI:58052"/>
        <dbReference type="ChEBI" id="CHEBI:58223"/>
        <dbReference type="ChEBI" id="CHEBI:132367"/>
        <dbReference type="ChEBI" id="CHEBI:132368"/>
        <dbReference type="EC" id="2.4.1.17"/>
    </reaction>
</comment>
<evidence type="ECO:0000256" key="5">
    <source>
        <dbReference type="ARBA" id="ARBA00022692"/>
    </source>
</evidence>
<reference evidence="13" key="1">
    <citation type="submission" date="2015-12" db="EMBL/GenBank/DDBJ databases">
        <title>De novo transcriptome assembly of four potential Pierce s Disease insect vectors from Arizona vineyards.</title>
        <authorList>
            <person name="Tassone E.E."/>
        </authorList>
    </citation>
    <scope>NUCLEOTIDE SEQUENCE</scope>
</reference>
<keyword evidence="4 11" id="KW-0808">Transferase</keyword>
<gene>
    <name evidence="13" type="ORF">g.12669</name>
</gene>
<dbReference type="CDD" id="cd03784">
    <property type="entry name" value="GT1_Gtf-like"/>
    <property type="match status" value="1"/>
</dbReference>
<name>A0A1B6DCV6_9HEMI</name>
<evidence type="ECO:0000256" key="8">
    <source>
        <dbReference type="ARBA" id="ARBA00023136"/>
    </source>
</evidence>
<dbReference type="PANTHER" id="PTHR48043:SF114">
    <property type="entry name" value="IP04436P-RELATED"/>
    <property type="match status" value="1"/>
</dbReference>
<dbReference type="EMBL" id="GEDC01013767">
    <property type="protein sequence ID" value="JAS23531.1"/>
    <property type="molecule type" value="Transcribed_RNA"/>
</dbReference>
<accession>A0A1B6DCV6</accession>
<dbReference type="GO" id="GO:0015020">
    <property type="term" value="F:glucuronosyltransferase activity"/>
    <property type="evidence" value="ECO:0007669"/>
    <property type="project" value="UniProtKB-EC"/>
</dbReference>
<evidence type="ECO:0000256" key="7">
    <source>
        <dbReference type="ARBA" id="ARBA00022989"/>
    </source>
</evidence>
<keyword evidence="5 12" id="KW-0812">Transmembrane</keyword>
<evidence type="ECO:0000256" key="2">
    <source>
        <dbReference type="ARBA" id="ARBA00009995"/>
    </source>
</evidence>
<evidence type="ECO:0000256" key="9">
    <source>
        <dbReference type="ARBA" id="ARBA00023180"/>
    </source>
</evidence>
<dbReference type="FunFam" id="3.40.50.2000:FF:000050">
    <property type="entry name" value="UDP-glucuronosyltransferase"/>
    <property type="match status" value="1"/>
</dbReference>
<evidence type="ECO:0000256" key="12">
    <source>
        <dbReference type="RuleBase" id="RU362059"/>
    </source>
</evidence>
<feature type="transmembrane region" description="Helical" evidence="12">
    <location>
        <begin position="485"/>
        <end position="507"/>
    </location>
</feature>
<keyword evidence="9" id="KW-0325">Glycoprotein</keyword>
<dbReference type="PROSITE" id="PS00375">
    <property type="entry name" value="UDPGT"/>
    <property type="match status" value="1"/>
</dbReference>
<evidence type="ECO:0000313" key="13">
    <source>
        <dbReference type="EMBL" id="JAS23531.1"/>
    </source>
</evidence>
<protein>
    <recommendedName>
        <fullName evidence="12">UDP-glucuronosyltransferase</fullName>
        <ecNumber evidence="12">2.4.1.17</ecNumber>
    </recommendedName>
</protein>
<sequence>MRTYKSVFYGSRNKMHRAILILCLCAGATPSRILGIFPHTGKSHFDVFEPLMLALANRGHDVTVMSFYPQTTKVANYTDINLVGTMPLFLNALTFDSIADNSGFNLYNMPFISSIGLACCEPILSSGVVRDLLRSDNEFDLLIFEIFNTDCFLGFAHRFKAPYIGFSSTGLMVPHNGRLGNPQNPSYIPNLDFPFSDKMTFPERMLNAVSVLYFRLSRLYYYDAQGEKIARKYFGEDMPSLEDIASNIQLMFTNTHYSLNLPRPLVPAIVPVGGLCIKPPKPLPQNVEQYISEAKDGVILFSMGSLLLANSFPDEKRNAFMNAFAELPQKFIMKWENTTFPNQPSNLKTMQWLPQRDILAHPKVLAFITHGGLLGLSEAVYSGVPVIGIPIFGDQPSNIAAVVANGAGIKLSYSTLTKETILEALKKIIHDKSYKNNALKLASVYRDRPQEPLDTAVYWTEFVLRHNGTPFMQSAAVHQPWYENLLLDVIAAFAILLVVIFKVLLFIARRITVYLSNVLYNNNKVKKNV</sequence>
<evidence type="ECO:0000256" key="11">
    <source>
        <dbReference type="RuleBase" id="RU003718"/>
    </source>
</evidence>
<dbReference type="InterPro" id="IPR002213">
    <property type="entry name" value="UDP_glucos_trans"/>
</dbReference>
<dbReference type="InterPro" id="IPR035595">
    <property type="entry name" value="UDP_glycos_trans_CS"/>
</dbReference>
<dbReference type="EC" id="2.4.1.17" evidence="12"/>
<dbReference type="Gene3D" id="3.40.50.2000">
    <property type="entry name" value="Glycogen Phosphorylase B"/>
    <property type="match status" value="1"/>
</dbReference>
<keyword evidence="6" id="KW-0256">Endoplasmic reticulum</keyword>
<dbReference type="PANTHER" id="PTHR48043">
    <property type="entry name" value="EG:EG0003.4 PROTEIN-RELATED"/>
    <property type="match status" value="1"/>
</dbReference>
<keyword evidence="3 11" id="KW-0328">Glycosyltransferase</keyword>
<dbReference type="GO" id="GO:0016020">
    <property type="term" value="C:membrane"/>
    <property type="evidence" value="ECO:0007669"/>
    <property type="project" value="UniProtKB-SubCell"/>
</dbReference>
<comment type="subcellular location">
    <subcellularLocation>
        <location evidence="10">Endomembrane system</location>
        <topology evidence="10">Single-pass type I membrane protein</topology>
    </subcellularLocation>
    <subcellularLocation>
        <location evidence="1">Endoplasmic reticulum</location>
    </subcellularLocation>
    <subcellularLocation>
        <location evidence="12">Membrane</location>
        <topology evidence="12">Single-pass membrane protein</topology>
    </subcellularLocation>
</comment>